<dbReference type="AlphaFoldDB" id="A0AAW0ALI8"/>
<dbReference type="EMBL" id="JAWWNJ010000058">
    <property type="protein sequence ID" value="KAK7014046.1"/>
    <property type="molecule type" value="Genomic_DNA"/>
</dbReference>
<sequence>MMDGTQWRCYEQMDDGVAYGAPDDNTYRRIIISLSITASLTPPDFVVERGRERRIVSHSRPSHLASRLRRGHRVCHCRTFPSEFSYPFSGLRLPADSHPHRIIPPSCRRGRGAPSSAPARVSTPSLHMLTTASFSIFHLSDSRSAPPLHKPFPAFSCLPPPVPPSSSGLIVHQARHSHHLLILSVVLSCQPRGGRRLTSKRGLAAEGVDPHHDGAWGRWLEGS</sequence>
<protein>
    <submittedName>
        <fullName evidence="1">Uncharacterized protein</fullName>
    </submittedName>
</protein>
<proteinExistence type="predicted"/>
<evidence type="ECO:0000313" key="2">
    <source>
        <dbReference type="Proteomes" id="UP001362999"/>
    </source>
</evidence>
<dbReference type="Proteomes" id="UP001362999">
    <property type="component" value="Unassembled WGS sequence"/>
</dbReference>
<comment type="caution">
    <text evidence="1">The sequence shown here is derived from an EMBL/GenBank/DDBJ whole genome shotgun (WGS) entry which is preliminary data.</text>
</comment>
<reference evidence="1 2" key="1">
    <citation type="journal article" date="2024" name="J Genomics">
        <title>Draft genome sequencing and assembly of Favolaschia claudopus CIRM-BRFM 2984 isolated from oak limbs.</title>
        <authorList>
            <person name="Navarro D."/>
            <person name="Drula E."/>
            <person name="Chaduli D."/>
            <person name="Cazenave R."/>
            <person name="Ahrendt S."/>
            <person name="Wang J."/>
            <person name="Lipzen A."/>
            <person name="Daum C."/>
            <person name="Barry K."/>
            <person name="Grigoriev I.V."/>
            <person name="Favel A."/>
            <person name="Rosso M.N."/>
            <person name="Martin F."/>
        </authorList>
    </citation>
    <scope>NUCLEOTIDE SEQUENCE [LARGE SCALE GENOMIC DNA]</scope>
    <source>
        <strain evidence="1 2">CIRM-BRFM 2984</strain>
    </source>
</reference>
<gene>
    <name evidence="1" type="ORF">R3P38DRAFT_1457133</name>
</gene>
<name>A0AAW0ALI8_9AGAR</name>
<accession>A0AAW0ALI8</accession>
<organism evidence="1 2">
    <name type="scientific">Favolaschia claudopus</name>
    <dbReference type="NCBI Taxonomy" id="2862362"/>
    <lineage>
        <taxon>Eukaryota</taxon>
        <taxon>Fungi</taxon>
        <taxon>Dikarya</taxon>
        <taxon>Basidiomycota</taxon>
        <taxon>Agaricomycotina</taxon>
        <taxon>Agaricomycetes</taxon>
        <taxon>Agaricomycetidae</taxon>
        <taxon>Agaricales</taxon>
        <taxon>Marasmiineae</taxon>
        <taxon>Mycenaceae</taxon>
        <taxon>Favolaschia</taxon>
    </lineage>
</organism>
<keyword evidence="2" id="KW-1185">Reference proteome</keyword>
<evidence type="ECO:0000313" key="1">
    <source>
        <dbReference type="EMBL" id="KAK7014046.1"/>
    </source>
</evidence>